<protein>
    <submittedName>
        <fullName evidence="1">Uncharacterized protein</fullName>
    </submittedName>
</protein>
<dbReference type="Proteomes" id="UP001258315">
    <property type="component" value="Unassembled WGS sequence"/>
</dbReference>
<dbReference type="EMBL" id="JAVLVU010000001">
    <property type="protein sequence ID" value="MDT3404514.1"/>
    <property type="molecule type" value="Genomic_DNA"/>
</dbReference>
<evidence type="ECO:0000313" key="1">
    <source>
        <dbReference type="EMBL" id="MDT3404514.1"/>
    </source>
</evidence>
<sequence length="138" mass="14084">MNSVFLGSQLASFSIESNESAAAYNAGTSVFKNNSIFSVAASPFNIGSDVTTVTGFDLAKMESLATSLNKLGTAAGAGLTDPFNVANANLVPTSGSVLLTAGTSFAGNFTTANGFDTNVTYRGAIGTTNWATGWTLFK</sequence>
<dbReference type="RefSeq" id="WP_311951898.1">
    <property type="nucleotide sequence ID" value="NZ_JAVLVU010000001.1"/>
</dbReference>
<name>A0ABU3GXM4_9SPHI</name>
<evidence type="ECO:0000313" key="2">
    <source>
        <dbReference type="Proteomes" id="UP001258315"/>
    </source>
</evidence>
<accession>A0ABU3GXM4</accession>
<organism evidence="1 2">
    <name type="scientific">Mucilaginibacter terrae</name>
    <dbReference type="NCBI Taxonomy" id="1955052"/>
    <lineage>
        <taxon>Bacteria</taxon>
        <taxon>Pseudomonadati</taxon>
        <taxon>Bacteroidota</taxon>
        <taxon>Sphingobacteriia</taxon>
        <taxon>Sphingobacteriales</taxon>
        <taxon>Sphingobacteriaceae</taxon>
        <taxon>Mucilaginibacter</taxon>
    </lineage>
</organism>
<keyword evidence="2" id="KW-1185">Reference proteome</keyword>
<reference evidence="2" key="1">
    <citation type="submission" date="2023-07" db="EMBL/GenBank/DDBJ databases">
        <title>Functional and genomic diversity of the sorghum phyllosphere microbiome.</title>
        <authorList>
            <person name="Shade A."/>
        </authorList>
    </citation>
    <scope>NUCLEOTIDE SEQUENCE [LARGE SCALE GENOMIC DNA]</scope>
    <source>
        <strain evidence="2">SORGH_AS_0422</strain>
    </source>
</reference>
<gene>
    <name evidence="1" type="ORF">QE417_003586</name>
</gene>
<comment type="caution">
    <text evidence="1">The sequence shown here is derived from an EMBL/GenBank/DDBJ whole genome shotgun (WGS) entry which is preliminary data.</text>
</comment>
<proteinExistence type="predicted"/>